<dbReference type="Proteomes" id="UP000053268">
    <property type="component" value="Unassembled WGS sequence"/>
</dbReference>
<proteinExistence type="predicted"/>
<feature type="compositionally biased region" description="Pro residues" evidence="1">
    <location>
        <begin position="232"/>
        <end position="259"/>
    </location>
</feature>
<sequence>MPPKKRGVRSIGSVKAKLCTRVRKNQNTIPNCLPGLSFDVLTENALTTNSKRTRKVTTTANNEMQIKLSNEVIEADITKEGTLLTENEPKKLRITRNNFVKSQPKIECAEDDEIKTDLPLNVQSVKLISNQGSKDAPASRKRKLVKNISPESDDSSTTTKRRCKTKGGVNKNSITIRKQTNNKNRKKVIKSKKSPTFEQTVSCEPPHTSPRKVTELRNKKSFNFEVTISGDSPPPQGSEPSASSPPPLGPELCAPSPPPREPEHCAPSPSPCPSWTRDISSSSAVTCLTVRTDDIVRIDNKLPLLRLTDVARAPRPAPRPPSRPARTPSPSPSTSSNSTSSTSCSSATCSPARSSADPHDDDIDRALQKLTTEFKKKDVEMFDLVVCENINDSSALRNFRKRVCKALAEESEVIAHCNALKKLLIHDYNPCENRDVDRLPDKQFIKPRDVRKSTRCDTATEPGSKMVCDDRGSAGRLEESAPASAPTSAPASAPPGTAPCEERGNDDDDALSLFAESITCLDSSRRHDSQPGDFAEYVPRPINANKKSETVAYRPSHIDRNQTAKIVCEKQNADSTSMYRETRNYYENTSDVGVEDESSWPWAGASRATAGPPSPFLTPAPAVELGPEEAGRPLFIADIYPEPKNLKSFVFMGVCFYNLASKCKRECCQFLHAELPPGVVSARLSRLDCDAAFAHEYMIMRNWAELRRRYGLAYVLEGARRGLTRLLLEMAIDFAGRADPEHPEDKALTVKVLEAIMLYLNTIDVREYGDFLEFPAPGGRPLCDIFMETLAGTQNFSRFKSIFVNLTEFMERISRPFEFEVASSLLERVCILPHEERTAAAMLIVLRRSSPRVLRNGMIGLFERRVAADERLARDFEALKRAAGGRSFSPDTTGGAAGAAPDCASAVATNAIDSHLAESFRKVGSVIRPGWTRSAGRRGGWFGAPGRLRGAAAHITPPRPLFRFPRSRPTETIPLTSSCIIRDHYICRPLSLTRVEDARKSVRGGRTACRPPPPPPEYGIVNNTIKNSLQFYHYS</sequence>
<feature type="compositionally biased region" description="Low complexity" evidence="1">
    <location>
        <begin position="480"/>
        <end position="491"/>
    </location>
</feature>
<evidence type="ECO:0000256" key="1">
    <source>
        <dbReference type="SAM" id="MobiDB-lite"/>
    </source>
</evidence>
<feature type="compositionally biased region" description="Pro residues" evidence="1">
    <location>
        <begin position="315"/>
        <end position="331"/>
    </location>
</feature>
<name>A0A0N1PGX2_PAPXU</name>
<dbReference type="EMBL" id="KQ459388">
    <property type="protein sequence ID" value="KPJ01127.1"/>
    <property type="molecule type" value="Genomic_DNA"/>
</dbReference>
<organism evidence="2 3">
    <name type="scientific">Papilio xuthus</name>
    <name type="common">Asian swallowtail butterfly</name>
    <dbReference type="NCBI Taxonomy" id="66420"/>
    <lineage>
        <taxon>Eukaryota</taxon>
        <taxon>Metazoa</taxon>
        <taxon>Ecdysozoa</taxon>
        <taxon>Arthropoda</taxon>
        <taxon>Hexapoda</taxon>
        <taxon>Insecta</taxon>
        <taxon>Pterygota</taxon>
        <taxon>Neoptera</taxon>
        <taxon>Endopterygota</taxon>
        <taxon>Lepidoptera</taxon>
        <taxon>Glossata</taxon>
        <taxon>Ditrysia</taxon>
        <taxon>Papilionoidea</taxon>
        <taxon>Papilionidae</taxon>
        <taxon>Papilioninae</taxon>
        <taxon>Papilio</taxon>
    </lineage>
</organism>
<protein>
    <submittedName>
        <fullName evidence="2">Uncharacterized protein</fullName>
    </submittedName>
</protein>
<keyword evidence="3" id="KW-1185">Reference proteome</keyword>
<reference evidence="2 3" key="1">
    <citation type="journal article" date="2015" name="Nat. Commun.">
        <title>Outbred genome sequencing and CRISPR/Cas9 gene editing in butterflies.</title>
        <authorList>
            <person name="Li X."/>
            <person name="Fan D."/>
            <person name="Zhang W."/>
            <person name="Liu G."/>
            <person name="Zhang L."/>
            <person name="Zhao L."/>
            <person name="Fang X."/>
            <person name="Chen L."/>
            <person name="Dong Y."/>
            <person name="Chen Y."/>
            <person name="Ding Y."/>
            <person name="Zhao R."/>
            <person name="Feng M."/>
            <person name="Zhu Y."/>
            <person name="Feng Y."/>
            <person name="Jiang X."/>
            <person name="Zhu D."/>
            <person name="Xiang H."/>
            <person name="Feng X."/>
            <person name="Li S."/>
            <person name="Wang J."/>
            <person name="Zhang G."/>
            <person name="Kronforst M.R."/>
            <person name="Wang W."/>
        </authorList>
    </citation>
    <scope>NUCLEOTIDE SEQUENCE [LARGE SCALE GENOMIC DNA]</scope>
    <source>
        <strain evidence="2">Ya'a_city_454_Px</strain>
        <tissue evidence="2">Whole body</tissue>
    </source>
</reference>
<feature type="region of interest" description="Disordered" evidence="1">
    <location>
        <begin position="129"/>
        <end position="279"/>
    </location>
</feature>
<feature type="compositionally biased region" description="Polar residues" evidence="1">
    <location>
        <begin position="170"/>
        <end position="179"/>
    </location>
</feature>
<feature type="compositionally biased region" description="Low complexity" evidence="1">
    <location>
        <begin position="332"/>
        <end position="355"/>
    </location>
</feature>
<feature type="compositionally biased region" description="Basic and acidic residues" evidence="1">
    <location>
        <begin position="467"/>
        <end position="479"/>
    </location>
</feature>
<evidence type="ECO:0000313" key="3">
    <source>
        <dbReference type="Proteomes" id="UP000053268"/>
    </source>
</evidence>
<accession>A0A0N1PGX2</accession>
<evidence type="ECO:0000313" key="2">
    <source>
        <dbReference type="EMBL" id="KPJ01127.1"/>
    </source>
</evidence>
<feature type="region of interest" description="Disordered" evidence="1">
    <location>
        <begin position="449"/>
        <end position="508"/>
    </location>
</feature>
<gene>
    <name evidence="2" type="ORF">RR46_00892</name>
</gene>
<feature type="region of interest" description="Disordered" evidence="1">
    <location>
        <begin position="309"/>
        <end position="361"/>
    </location>
</feature>
<feature type="compositionally biased region" description="Basic residues" evidence="1">
    <location>
        <begin position="183"/>
        <end position="193"/>
    </location>
</feature>
<dbReference type="AlphaFoldDB" id="A0A0N1PGX2"/>